<sequence>PVCLAVVGKLKPPWPTSWEGVAVVGFEALFRWSFVLWFCCLS</sequence>
<protein>
    <submittedName>
        <fullName evidence="1">Uncharacterized protein</fullName>
    </submittedName>
</protein>
<dbReference type="AlphaFoldDB" id="A0A392SYX8"/>
<accession>A0A392SYX8</accession>
<proteinExistence type="predicted"/>
<name>A0A392SYX8_9FABA</name>
<organism evidence="1 2">
    <name type="scientific">Trifolium medium</name>
    <dbReference type="NCBI Taxonomy" id="97028"/>
    <lineage>
        <taxon>Eukaryota</taxon>
        <taxon>Viridiplantae</taxon>
        <taxon>Streptophyta</taxon>
        <taxon>Embryophyta</taxon>
        <taxon>Tracheophyta</taxon>
        <taxon>Spermatophyta</taxon>
        <taxon>Magnoliopsida</taxon>
        <taxon>eudicotyledons</taxon>
        <taxon>Gunneridae</taxon>
        <taxon>Pentapetalae</taxon>
        <taxon>rosids</taxon>
        <taxon>fabids</taxon>
        <taxon>Fabales</taxon>
        <taxon>Fabaceae</taxon>
        <taxon>Papilionoideae</taxon>
        <taxon>50 kb inversion clade</taxon>
        <taxon>NPAAA clade</taxon>
        <taxon>Hologalegina</taxon>
        <taxon>IRL clade</taxon>
        <taxon>Trifolieae</taxon>
        <taxon>Trifolium</taxon>
    </lineage>
</organism>
<evidence type="ECO:0000313" key="2">
    <source>
        <dbReference type="Proteomes" id="UP000265520"/>
    </source>
</evidence>
<comment type="caution">
    <text evidence="1">The sequence shown here is derived from an EMBL/GenBank/DDBJ whole genome shotgun (WGS) entry which is preliminary data.</text>
</comment>
<dbReference type="Proteomes" id="UP000265520">
    <property type="component" value="Unassembled WGS sequence"/>
</dbReference>
<feature type="non-terminal residue" evidence="1">
    <location>
        <position position="1"/>
    </location>
</feature>
<dbReference type="EMBL" id="LXQA010470767">
    <property type="protein sequence ID" value="MCI53899.1"/>
    <property type="molecule type" value="Genomic_DNA"/>
</dbReference>
<evidence type="ECO:0000313" key="1">
    <source>
        <dbReference type="EMBL" id="MCI53899.1"/>
    </source>
</evidence>
<reference evidence="1 2" key="1">
    <citation type="journal article" date="2018" name="Front. Plant Sci.">
        <title>Red Clover (Trifolium pratense) and Zigzag Clover (T. medium) - A Picture of Genomic Similarities and Differences.</title>
        <authorList>
            <person name="Dluhosova J."/>
            <person name="Istvanek J."/>
            <person name="Nedelnik J."/>
            <person name="Repkova J."/>
        </authorList>
    </citation>
    <scope>NUCLEOTIDE SEQUENCE [LARGE SCALE GENOMIC DNA]</scope>
    <source>
        <strain evidence="2">cv. 10/8</strain>
        <tissue evidence="1">Leaf</tissue>
    </source>
</reference>
<keyword evidence="2" id="KW-1185">Reference proteome</keyword>